<dbReference type="EMBL" id="JACXVP010000005">
    <property type="protein sequence ID" value="KAG5604935.1"/>
    <property type="molecule type" value="Genomic_DNA"/>
</dbReference>
<evidence type="ECO:0000313" key="1">
    <source>
        <dbReference type="EMBL" id="KAG5604935.1"/>
    </source>
</evidence>
<reference evidence="1 2" key="1">
    <citation type="submission" date="2020-09" db="EMBL/GenBank/DDBJ databases">
        <title>De no assembly of potato wild relative species, Solanum commersonii.</title>
        <authorList>
            <person name="Cho K."/>
        </authorList>
    </citation>
    <scope>NUCLEOTIDE SEQUENCE [LARGE SCALE GENOMIC DNA]</scope>
    <source>
        <strain evidence="1">LZ3.2</strain>
        <tissue evidence="1">Leaf</tissue>
    </source>
</reference>
<protein>
    <submittedName>
        <fullName evidence="1">Uncharacterized protein</fullName>
    </submittedName>
</protein>
<accession>A0A9J5YYZ7</accession>
<comment type="caution">
    <text evidence="1">The sequence shown here is derived from an EMBL/GenBank/DDBJ whole genome shotgun (WGS) entry which is preliminary data.</text>
</comment>
<sequence>MVTGRICDCQTSQDCGFLKCQDALGTCVGGVCVCLAHSNTYSTNHEEGIMEECPNPCQSREECDFLKCEMGFPTCVDGNCKIFSV</sequence>
<proteinExistence type="predicted"/>
<organism evidence="1 2">
    <name type="scientific">Solanum commersonii</name>
    <name type="common">Commerson's wild potato</name>
    <name type="synonym">Commerson's nightshade</name>
    <dbReference type="NCBI Taxonomy" id="4109"/>
    <lineage>
        <taxon>Eukaryota</taxon>
        <taxon>Viridiplantae</taxon>
        <taxon>Streptophyta</taxon>
        <taxon>Embryophyta</taxon>
        <taxon>Tracheophyta</taxon>
        <taxon>Spermatophyta</taxon>
        <taxon>Magnoliopsida</taxon>
        <taxon>eudicotyledons</taxon>
        <taxon>Gunneridae</taxon>
        <taxon>Pentapetalae</taxon>
        <taxon>asterids</taxon>
        <taxon>lamiids</taxon>
        <taxon>Solanales</taxon>
        <taxon>Solanaceae</taxon>
        <taxon>Solanoideae</taxon>
        <taxon>Solaneae</taxon>
        <taxon>Solanum</taxon>
    </lineage>
</organism>
<name>A0A9J5YYZ7_SOLCO</name>
<dbReference type="Proteomes" id="UP000824120">
    <property type="component" value="Chromosome 5"/>
</dbReference>
<gene>
    <name evidence="1" type="ORF">H5410_026427</name>
</gene>
<dbReference type="AlphaFoldDB" id="A0A9J5YYZ7"/>
<keyword evidence="2" id="KW-1185">Reference proteome</keyword>
<evidence type="ECO:0000313" key="2">
    <source>
        <dbReference type="Proteomes" id="UP000824120"/>
    </source>
</evidence>